<keyword evidence="3" id="KW-1185">Reference proteome</keyword>
<evidence type="ECO:0000313" key="3">
    <source>
        <dbReference type="Proteomes" id="UP000199328"/>
    </source>
</evidence>
<dbReference type="STRING" id="990712.SAMN05216257_10399"/>
<feature type="region of interest" description="Disordered" evidence="1">
    <location>
        <begin position="202"/>
        <end position="237"/>
    </location>
</feature>
<reference evidence="3" key="1">
    <citation type="submission" date="2016-10" db="EMBL/GenBank/DDBJ databases">
        <authorList>
            <person name="Varghese N."/>
            <person name="Submissions S."/>
        </authorList>
    </citation>
    <scope>NUCLEOTIDE SEQUENCE [LARGE SCALE GENOMIC DNA]</scope>
    <source>
        <strain evidence="3">CGMCC 1.10789</strain>
    </source>
</reference>
<dbReference type="EMBL" id="FNFV01000003">
    <property type="protein sequence ID" value="SDK50619.1"/>
    <property type="molecule type" value="Genomic_DNA"/>
</dbReference>
<feature type="compositionally biased region" description="Basic and acidic residues" evidence="1">
    <location>
        <begin position="202"/>
        <end position="226"/>
    </location>
</feature>
<proteinExistence type="predicted"/>
<dbReference type="Proteomes" id="UP000199328">
    <property type="component" value="Unassembled WGS sequence"/>
</dbReference>
<organism evidence="2 3">
    <name type="scientific">Meinhardsimonia xiamenensis</name>
    <dbReference type="NCBI Taxonomy" id="990712"/>
    <lineage>
        <taxon>Bacteria</taxon>
        <taxon>Pseudomonadati</taxon>
        <taxon>Pseudomonadota</taxon>
        <taxon>Alphaproteobacteria</taxon>
        <taxon>Rhodobacterales</taxon>
        <taxon>Paracoccaceae</taxon>
        <taxon>Meinhardsimonia</taxon>
    </lineage>
</organism>
<protein>
    <submittedName>
        <fullName evidence="2">Uncharacterized protein</fullName>
    </submittedName>
</protein>
<evidence type="ECO:0000313" key="2">
    <source>
        <dbReference type="EMBL" id="SDK50619.1"/>
    </source>
</evidence>
<dbReference type="PROSITE" id="PS51257">
    <property type="entry name" value="PROKAR_LIPOPROTEIN"/>
    <property type="match status" value="1"/>
</dbReference>
<dbReference type="RefSeq" id="WP_092499687.1">
    <property type="nucleotide sequence ID" value="NZ_FNFV01000003.1"/>
</dbReference>
<name>A0A1G9CG55_9RHOB</name>
<dbReference type="AlphaFoldDB" id="A0A1G9CG55"/>
<accession>A0A1G9CG55</accession>
<evidence type="ECO:0000256" key="1">
    <source>
        <dbReference type="SAM" id="MobiDB-lite"/>
    </source>
</evidence>
<gene>
    <name evidence="2" type="ORF">SAMN05216257_10399</name>
</gene>
<sequence>MGKLSRHSAVMIIVAGTAGLAACTPFPDVPERAAQDAASSYPALVATDAFVGLIPPDDRLSDDAAGELEARGEAAWRKAALALPPRATDLAAKGAQLRRNAQLTTPSVAPDLARRGAALRDGAELARREVVDVATRERLREGREALGAVAQAHQSPAPGSDVRIGDARRLLDLVETEKFAGLASRGGSDPALEARLARLHEVAERDADTASADRARRRADLARRATEAGAEDLSGLSPEERRRLLLERLRLSREGATGATD</sequence>